<dbReference type="PANTHER" id="PTHR38593">
    <property type="entry name" value="BLR2558 PROTEIN"/>
    <property type="match status" value="1"/>
</dbReference>
<gene>
    <name evidence="3" type="ORF">FPL22_15155</name>
</gene>
<evidence type="ECO:0000313" key="3">
    <source>
        <dbReference type="EMBL" id="TSJ77425.1"/>
    </source>
</evidence>
<feature type="domain" description="DUF4142" evidence="2">
    <location>
        <begin position="123"/>
        <end position="256"/>
    </location>
</feature>
<reference evidence="3 4" key="1">
    <citation type="submission" date="2019-07" db="EMBL/GenBank/DDBJ databases">
        <title>Description of 53C-WASEF.</title>
        <authorList>
            <person name="Pitt A."/>
            <person name="Hahn M.W."/>
        </authorList>
    </citation>
    <scope>NUCLEOTIDE SEQUENCE [LARGE SCALE GENOMIC DNA]</scope>
    <source>
        <strain evidence="3 4">53C-WASEF</strain>
    </source>
</reference>
<proteinExistence type="predicted"/>
<dbReference type="InterPro" id="IPR012347">
    <property type="entry name" value="Ferritin-like"/>
</dbReference>
<dbReference type="OrthoDB" id="7376531at2"/>
<evidence type="ECO:0000256" key="1">
    <source>
        <dbReference type="SAM" id="MobiDB-lite"/>
    </source>
</evidence>
<dbReference type="EMBL" id="VMBG01000002">
    <property type="protein sequence ID" value="TSJ77425.1"/>
    <property type="molecule type" value="Genomic_DNA"/>
</dbReference>
<evidence type="ECO:0000313" key="4">
    <source>
        <dbReference type="Proteomes" id="UP000315648"/>
    </source>
</evidence>
<dbReference type="Pfam" id="PF13628">
    <property type="entry name" value="DUF4142"/>
    <property type="match status" value="1"/>
</dbReference>
<dbReference type="Proteomes" id="UP000315648">
    <property type="component" value="Unassembled WGS sequence"/>
</dbReference>
<keyword evidence="4" id="KW-1185">Reference proteome</keyword>
<sequence length="268" mass="29356">MERLRCPPAISTRAPVRASSPAAPPKKLRSRKPLPHAANADASYRRVILAPHPSPQAPRASLPLRCSRGFVLSSFLISMKTSARLPLLITAALFAFSLPASSAGAQETNSAKSDKSADAFSRRDRRFIGNILKIHHTETVIAQLVAERATTKEIKALARQLVADLGEATRETRALAEKKHMPLPDVRSEAGDLKTWNEKKPETLDADYLRRVEKALDSLVDLYEDAAQKSDNPEIAAFAQKLLPSAREQHQRASQIVPVEVVIPAEGK</sequence>
<evidence type="ECO:0000259" key="2">
    <source>
        <dbReference type="Pfam" id="PF13628"/>
    </source>
</evidence>
<dbReference type="PANTHER" id="PTHR38593:SF1">
    <property type="entry name" value="BLR2558 PROTEIN"/>
    <property type="match status" value="1"/>
</dbReference>
<organism evidence="3 4">
    <name type="scientific">Rariglobus hedericola</name>
    <dbReference type="NCBI Taxonomy" id="2597822"/>
    <lineage>
        <taxon>Bacteria</taxon>
        <taxon>Pseudomonadati</taxon>
        <taxon>Verrucomicrobiota</taxon>
        <taxon>Opitutia</taxon>
        <taxon>Opitutales</taxon>
        <taxon>Opitutaceae</taxon>
        <taxon>Rariglobus</taxon>
    </lineage>
</organism>
<protein>
    <submittedName>
        <fullName evidence="3">DUF4142 domain-containing protein</fullName>
    </submittedName>
</protein>
<name>A0A556QL99_9BACT</name>
<comment type="caution">
    <text evidence="3">The sequence shown here is derived from an EMBL/GenBank/DDBJ whole genome shotgun (WGS) entry which is preliminary data.</text>
</comment>
<dbReference type="InterPro" id="IPR025419">
    <property type="entry name" value="DUF4142"/>
</dbReference>
<feature type="region of interest" description="Disordered" evidence="1">
    <location>
        <begin position="1"/>
        <end position="36"/>
    </location>
</feature>
<dbReference type="Gene3D" id="1.20.1260.10">
    <property type="match status" value="1"/>
</dbReference>
<dbReference type="AlphaFoldDB" id="A0A556QL99"/>
<accession>A0A556QL99</accession>